<proteinExistence type="predicted"/>
<gene>
    <name evidence="1" type="ORF">NLI96_g8059</name>
</gene>
<protein>
    <submittedName>
        <fullName evidence="1">Uncharacterized protein</fullName>
    </submittedName>
</protein>
<comment type="caution">
    <text evidence="1">The sequence shown here is derived from an EMBL/GenBank/DDBJ whole genome shotgun (WGS) entry which is preliminary data.</text>
</comment>
<evidence type="ECO:0000313" key="1">
    <source>
        <dbReference type="EMBL" id="KAJ3480847.1"/>
    </source>
</evidence>
<organism evidence="1 2">
    <name type="scientific">Meripilus lineatus</name>
    <dbReference type="NCBI Taxonomy" id="2056292"/>
    <lineage>
        <taxon>Eukaryota</taxon>
        <taxon>Fungi</taxon>
        <taxon>Dikarya</taxon>
        <taxon>Basidiomycota</taxon>
        <taxon>Agaricomycotina</taxon>
        <taxon>Agaricomycetes</taxon>
        <taxon>Polyporales</taxon>
        <taxon>Meripilaceae</taxon>
        <taxon>Meripilus</taxon>
    </lineage>
</organism>
<evidence type="ECO:0000313" key="2">
    <source>
        <dbReference type="Proteomes" id="UP001212997"/>
    </source>
</evidence>
<reference evidence="1" key="1">
    <citation type="submission" date="2022-07" db="EMBL/GenBank/DDBJ databases">
        <title>Genome Sequence of Physisporinus lineatus.</title>
        <authorList>
            <person name="Buettner E."/>
        </authorList>
    </citation>
    <scope>NUCLEOTIDE SEQUENCE</scope>
    <source>
        <strain evidence="1">VT162</strain>
    </source>
</reference>
<keyword evidence="2" id="KW-1185">Reference proteome</keyword>
<accession>A0AAD5YCC8</accession>
<name>A0AAD5YCC8_9APHY</name>
<dbReference type="AlphaFoldDB" id="A0AAD5YCC8"/>
<sequence length="177" mass="20276">MYKTVPRERRETRPTAISFDGSQLTVVVPPDPKVESVYRIMLPHLWGEGFKVHSRVLAQHAETRPANFRKVDRIQGDEARNVDRTFRDLKRYIFRARINCSHVSIRKGWSSGSWGKRSKGVTMFGGATGEVAGQVRSLPFRDGPNSNSQFAGHTVNFGSHYLFKCQDKKCKVRKRIR</sequence>
<dbReference type="Proteomes" id="UP001212997">
    <property type="component" value="Unassembled WGS sequence"/>
</dbReference>
<dbReference type="EMBL" id="JANAWD010000352">
    <property type="protein sequence ID" value="KAJ3480847.1"/>
    <property type="molecule type" value="Genomic_DNA"/>
</dbReference>